<keyword evidence="9" id="KW-0969">Cilium</keyword>
<keyword evidence="9" id="KW-0282">Flagellum</keyword>
<keyword evidence="8" id="KW-0732">Signal</keyword>
<evidence type="ECO:0000313" key="9">
    <source>
        <dbReference type="EMBL" id="REE94428.1"/>
    </source>
</evidence>
<evidence type="ECO:0000256" key="6">
    <source>
        <dbReference type="SAM" id="MobiDB-lite"/>
    </source>
</evidence>
<dbReference type="InterPro" id="IPR022781">
    <property type="entry name" value="Flagellar_biosynth_FliO"/>
</dbReference>
<dbReference type="EMBL" id="QTTN01000001">
    <property type="protein sequence ID" value="REE94428.1"/>
    <property type="molecule type" value="Genomic_DNA"/>
</dbReference>
<evidence type="ECO:0000313" key="10">
    <source>
        <dbReference type="Proteomes" id="UP000256304"/>
    </source>
</evidence>
<evidence type="ECO:0000256" key="3">
    <source>
        <dbReference type="ARBA" id="ARBA00022692"/>
    </source>
</evidence>
<proteinExistence type="predicted"/>
<gene>
    <name evidence="9" type="ORF">A8990_101222</name>
</gene>
<dbReference type="GO" id="GO:0044781">
    <property type="term" value="P:bacterial-type flagellum organization"/>
    <property type="evidence" value="ECO:0007669"/>
    <property type="project" value="InterPro"/>
</dbReference>
<feature type="chain" id="PRO_5017558199" evidence="8">
    <location>
        <begin position="27"/>
        <end position="203"/>
    </location>
</feature>
<keyword evidence="10" id="KW-1185">Reference proteome</keyword>
<evidence type="ECO:0000256" key="2">
    <source>
        <dbReference type="ARBA" id="ARBA00022475"/>
    </source>
</evidence>
<dbReference type="Proteomes" id="UP000256304">
    <property type="component" value="Unassembled WGS sequence"/>
</dbReference>
<comment type="subcellular location">
    <subcellularLocation>
        <location evidence="1">Cell membrane</location>
    </subcellularLocation>
</comment>
<comment type="caution">
    <text evidence="9">The sequence shown here is derived from an EMBL/GenBank/DDBJ whole genome shotgun (WGS) entry which is preliminary data.</text>
</comment>
<organism evidence="9 10">
    <name type="scientific">Paenibacillus taihuensis</name>
    <dbReference type="NCBI Taxonomy" id="1156355"/>
    <lineage>
        <taxon>Bacteria</taxon>
        <taxon>Bacillati</taxon>
        <taxon>Bacillota</taxon>
        <taxon>Bacilli</taxon>
        <taxon>Bacillales</taxon>
        <taxon>Paenibacillaceae</taxon>
        <taxon>Paenibacillus</taxon>
    </lineage>
</organism>
<evidence type="ECO:0000256" key="4">
    <source>
        <dbReference type="ARBA" id="ARBA00022989"/>
    </source>
</evidence>
<dbReference type="GO" id="GO:0016020">
    <property type="term" value="C:membrane"/>
    <property type="evidence" value="ECO:0007669"/>
    <property type="project" value="InterPro"/>
</dbReference>
<keyword evidence="5 7" id="KW-0472">Membrane</keyword>
<name>A0A3D9SES5_9BACL</name>
<feature type="signal peptide" evidence="8">
    <location>
        <begin position="1"/>
        <end position="26"/>
    </location>
</feature>
<keyword evidence="4 7" id="KW-1133">Transmembrane helix</keyword>
<accession>A0A3D9SES5</accession>
<keyword evidence="2" id="KW-1003">Cell membrane</keyword>
<evidence type="ECO:0000256" key="5">
    <source>
        <dbReference type="ARBA" id="ARBA00023136"/>
    </source>
</evidence>
<feature type="region of interest" description="Disordered" evidence="6">
    <location>
        <begin position="180"/>
        <end position="203"/>
    </location>
</feature>
<feature type="transmembrane region" description="Helical" evidence="7">
    <location>
        <begin position="42"/>
        <end position="66"/>
    </location>
</feature>
<evidence type="ECO:0000256" key="7">
    <source>
        <dbReference type="SAM" id="Phobius"/>
    </source>
</evidence>
<evidence type="ECO:0000256" key="8">
    <source>
        <dbReference type="SAM" id="SignalP"/>
    </source>
</evidence>
<sequence>MKVLKRYRLAGLTILGWLMAASLVSADTPAEDDKPVIGTNIGYYVWVIVALMIVIGLILLVIKFLASRNRGWGTSRALRSLGGIPLGQNKSLQVVELAGRVYVVGVGEDITLLDKIDDPELAQSVLAAIEQQNGRSFSSPAITDFLSKFRKNVKADEPTSEPWQEAVSFKELLNNGMMRQSGQKQKVEELLNEQKQNDRLLDE</sequence>
<dbReference type="OrthoDB" id="2376965at2"/>
<reference evidence="9 10" key="1">
    <citation type="submission" date="2018-08" db="EMBL/GenBank/DDBJ databases">
        <title>Genomic Encyclopedia of Type Strains, Phase III (KMG-III): the genomes of soil and plant-associated and newly described type strains.</title>
        <authorList>
            <person name="Whitman W."/>
        </authorList>
    </citation>
    <scope>NUCLEOTIDE SEQUENCE [LARGE SCALE GENOMIC DNA]</scope>
    <source>
        <strain evidence="9 10">CGMCC 1.10966</strain>
    </source>
</reference>
<keyword evidence="3 7" id="KW-0812">Transmembrane</keyword>
<protein>
    <submittedName>
        <fullName evidence="9">Flagellar protein FliO/FliZ</fullName>
    </submittedName>
</protein>
<dbReference type="AlphaFoldDB" id="A0A3D9SES5"/>
<keyword evidence="9" id="KW-0966">Cell projection</keyword>
<dbReference type="Pfam" id="PF04347">
    <property type="entry name" value="FliO"/>
    <property type="match status" value="1"/>
</dbReference>
<evidence type="ECO:0000256" key="1">
    <source>
        <dbReference type="ARBA" id="ARBA00004236"/>
    </source>
</evidence>